<dbReference type="InterPro" id="IPR014721">
    <property type="entry name" value="Ribsml_uS5_D2-typ_fold_subgr"/>
</dbReference>
<dbReference type="RefSeq" id="XP_018228392.1">
    <property type="nucleotide sequence ID" value="XM_018375493.1"/>
</dbReference>
<dbReference type="GeneID" id="28941748"/>
<dbReference type="OrthoDB" id="5351844at2759"/>
<organism evidence="6 7">
    <name type="scientific">Pneumocystis jirovecii (strain RU7)</name>
    <name type="common">Human pneumocystis pneumonia agent</name>
    <dbReference type="NCBI Taxonomy" id="1408657"/>
    <lineage>
        <taxon>Eukaryota</taxon>
        <taxon>Fungi</taxon>
        <taxon>Dikarya</taxon>
        <taxon>Ascomycota</taxon>
        <taxon>Taphrinomycotina</taxon>
        <taxon>Pneumocystomycetes</taxon>
        <taxon>Pneumocystaceae</taxon>
        <taxon>Pneumocystis</taxon>
    </lineage>
</organism>
<comment type="caution">
    <text evidence="6">The sequence shown here is derived from an EMBL/GenBank/DDBJ whole genome shotgun (WGS) entry which is preliminary data.</text>
</comment>
<protein>
    <submittedName>
        <fullName evidence="6">Uncharacterized protein</fullName>
    </submittedName>
</protein>
<dbReference type="SUPFAM" id="SSF54211">
    <property type="entry name" value="Ribosomal protein S5 domain 2-like"/>
    <property type="match status" value="1"/>
</dbReference>
<dbReference type="AlphaFoldDB" id="A0A0W4ZFT3"/>
<keyword evidence="4" id="KW-0378">Hydrolase</keyword>
<name>A0A0W4ZFT3_PNEJ7</name>
<dbReference type="GO" id="GO:0004526">
    <property type="term" value="F:ribonuclease P activity"/>
    <property type="evidence" value="ECO:0007669"/>
    <property type="project" value="InterPro"/>
</dbReference>
<evidence type="ECO:0000256" key="4">
    <source>
        <dbReference type="ARBA" id="ARBA00022801"/>
    </source>
</evidence>
<evidence type="ECO:0000313" key="7">
    <source>
        <dbReference type="Proteomes" id="UP000053447"/>
    </source>
</evidence>
<dbReference type="GO" id="GO:0008033">
    <property type="term" value="P:tRNA processing"/>
    <property type="evidence" value="ECO:0007669"/>
    <property type="project" value="UniProtKB-KW"/>
</dbReference>
<evidence type="ECO:0000256" key="1">
    <source>
        <dbReference type="ARBA" id="ARBA00022694"/>
    </source>
</evidence>
<dbReference type="GO" id="GO:0000049">
    <property type="term" value="F:tRNA binding"/>
    <property type="evidence" value="ECO:0007669"/>
    <property type="project" value="InterPro"/>
</dbReference>
<dbReference type="InterPro" id="IPR000100">
    <property type="entry name" value="RNase_P"/>
</dbReference>
<keyword evidence="7" id="KW-1185">Reference proteome</keyword>
<dbReference type="Proteomes" id="UP000053447">
    <property type="component" value="Unassembled WGS sequence"/>
</dbReference>
<dbReference type="EMBL" id="LFWA01000015">
    <property type="protein sequence ID" value="KTW27236.1"/>
    <property type="molecule type" value="Genomic_DNA"/>
</dbReference>
<keyword evidence="5" id="KW-0694">RNA-binding</keyword>
<keyword evidence="2" id="KW-0540">Nuclease</keyword>
<dbReference type="VEuPathDB" id="FungiDB:T551_03230"/>
<keyword evidence="1" id="KW-0819">tRNA processing</keyword>
<reference evidence="7" key="1">
    <citation type="journal article" date="2016" name="Nat. Commun.">
        <title>Genome analysis of three Pneumocystis species reveals adaptation mechanisms to life exclusively in mammalian hosts.</title>
        <authorList>
            <person name="Ma L."/>
            <person name="Chen Z."/>
            <person name="Huang D.W."/>
            <person name="Kutty G."/>
            <person name="Ishihara M."/>
            <person name="Wang H."/>
            <person name="Abouelleil A."/>
            <person name="Bishop L."/>
            <person name="Davey E."/>
            <person name="Deng R."/>
            <person name="Deng X."/>
            <person name="Fan L."/>
            <person name="Fantoni G."/>
            <person name="Fitzgerald M."/>
            <person name="Gogineni E."/>
            <person name="Goldberg J.M."/>
            <person name="Handley G."/>
            <person name="Hu X."/>
            <person name="Huber C."/>
            <person name="Jiao X."/>
            <person name="Jones K."/>
            <person name="Levin J.Z."/>
            <person name="Liu Y."/>
            <person name="Macdonald P."/>
            <person name="Melnikov A."/>
            <person name="Raley C."/>
            <person name="Sassi M."/>
            <person name="Sherman B.T."/>
            <person name="Song X."/>
            <person name="Sykes S."/>
            <person name="Tran B."/>
            <person name="Walsh L."/>
            <person name="Xia Y."/>
            <person name="Yang J."/>
            <person name="Young S."/>
            <person name="Zeng Q."/>
            <person name="Zheng X."/>
            <person name="Stephens R."/>
            <person name="Nusbaum C."/>
            <person name="Birren B.W."/>
            <person name="Azadi P."/>
            <person name="Lempicki R.A."/>
            <person name="Cuomo C.A."/>
            <person name="Kovacs J.A."/>
        </authorList>
    </citation>
    <scope>NUCLEOTIDE SEQUENCE [LARGE SCALE GENOMIC DNA]</scope>
    <source>
        <strain evidence="7">RU7</strain>
    </source>
</reference>
<evidence type="ECO:0000256" key="3">
    <source>
        <dbReference type="ARBA" id="ARBA00022759"/>
    </source>
</evidence>
<dbReference type="Pfam" id="PF00825">
    <property type="entry name" value="Ribonuclease_P"/>
    <property type="match status" value="1"/>
</dbReference>
<gene>
    <name evidence="6" type="ORF">T551_03230</name>
</gene>
<evidence type="ECO:0000313" key="6">
    <source>
        <dbReference type="EMBL" id="KTW27236.1"/>
    </source>
</evidence>
<evidence type="ECO:0000256" key="5">
    <source>
        <dbReference type="ARBA" id="ARBA00022884"/>
    </source>
</evidence>
<proteinExistence type="predicted"/>
<keyword evidence="3" id="KW-0255">Endonuclease</keyword>
<evidence type="ECO:0000256" key="2">
    <source>
        <dbReference type="ARBA" id="ARBA00022722"/>
    </source>
</evidence>
<accession>A0A0W4ZFT3</accession>
<sequence>MKTFLSLKNNFQNKILSVPQVKLGRIWGQYFQSISKKIILKKPQFYCDLFSLRFYPRKDLNTPSSNGENIERSVYRISRQSNIYYLRGLIRITVLTSKKRISNVACIRSKIRRRLREAARQVLLSRNKNNFPYLPVVPYDLFFVAKANILNEDWKKLLWYVKKGLQKAQQVLNNGHASDMFISIKTNDLKNLPIEDSCLKKGSNQKILTYQSFKTKLLNDLKRQEISSQSNNLISLQFIHFVIKLTNSPCSTSTDILSKNILFLLEHYKLRKITLFDVEALTNSSKQFYDLNTNENSDINKVLEIDD</sequence>
<dbReference type="Gene3D" id="3.30.230.10">
    <property type="match status" value="1"/>
</dbReference>
<dbReference type="InterPro" id="IPR020568">
    <property type="entry name" value="Ribosomal_Su5_D2-typ_SF"/>
</dbReference>